<evidence type="ECO:0000256" key="3">
    <source>
        <dbReference type="ARBA" id="ARBA00022729"/>
    </source>
</evidence>
<dbReference type="Gene3D" id="2.60.120.40">
    <property type="match status" value="1"/>
</dbReference>
<protein>
    <recommendedName>
        <fullName evidence="5">C1q domain-containing protein</fullName>
    </recommendedName>
</protein>
<dbReference type="EMBL" id="AMQN01006287">
    <property type="status" value="NOT_ANNOTATED_CDS"/>
    <property type="molecule type" value="Genomic_DNA"/>
</dbReference>
<comment type="subcellular location">
    <subcellularLocation>
        <location evidence="1">Secreted</location>
    </subcellularLocation>
</comment>
<evidence type="ECO:0000313" key="8">
    <source>
        <dbReference type="Proteomes" id="UP000014760"/>
    </source>
</evidence>
<dbReference type="OrthoDB" id="6154955at2759"/>
<dbReference type="STRING" id="283909.R7V0E2"/>
<feature type="domain" description="C1q" evidence="5">
    <location>
        <begin position="152"/>
        <end position="283"/>
    </location>
</feature>
<reference evidence="7" key="3">
    <citation type="submission" date="2015-06" db="UniProtKB">
        <authorList>
            <consortium name="EnsemblMetazoa"/>
        </authorList>
    </citation>
    <scope>IDENTIFICATION</scope>
</reference>
<feature type="region of interest" description="Disordered" evidence="4">
    <location>
        <begin position="12"/>
        <end position="147"/>
    </location>
</feature>
<dbReference type="Pfam" id="PF00386">
    <property type="entry name" value="C1q"/>
    <property type="match status" value="1"/>
</dbReference>
<dbReference type="Proteomes" id="UP000014760">
    <property type="component" value="Unassembled WGS sequence"/>
</dbReference>
<keyword evidence="2" id="KW-0964">Secreted</keyword>
<dbReference type="Pfam" id="PF01391">
    <property type="entry name" value="Collagen"/>
    <property type="match status" value="1"/>
</dbReference>
<evidence type="ECO:0000313" key="7">
    <source>
        <dbReference type="EnsemblMetazoa" id="CapteP226148"/>
    </source>
</evidence>
<dbReference type="SUPFAM" id="SSF49842">
    <property type="entry name" value="TNF-like"/>
    <property type="match status" value="1"/>
</dbReference>
<dbReference type="InterPro" id="IPR050392">
    <property type="entry name" value="Collagen/C1q_domain"/>
</dbReference>
<dbReference type="EnsemblMetazoa" id="CapteT226148">
    <property type="protein sequence ID" value="CapteP226148"/>
    <property type="gene ID" value="CapteG226148"/>
</dbReference>
<dbReference type="PANTHER" id="PTHR15427">
    <property type="entry name" value="EMILIN ELASTIN MICROFIBRIL INTERFACE-LOCATED PROTEIN ELASTIN MICROFIBRIL INTERFACER"/>
    <property type="match status" value="1"/>
</dbReference>
<dbReference type="PANTHER" id="PTHR15427:SF33">
    <property type="entry name" value="COLLAGEN IV NC1 DOMAIN-CONTAINING PROTEIN"/>
    <property type="match status" value="1"/>
</dbReference>
<name>R7V0E2_CAPTE</name>
<gene>
    <name evidence="6" type="ORF">CAPTEDRAFT_226148</name>
</gene>
<sequence>MAAVLLIATIAIDAHHGKSKRKSGSRESGSRESGSRESGSHEWGKPGRPNPNRPWCRRKCPAGPAGPSGPRGPPGTPGLPGLEGLRGEDGLPGLDGMPGVPGERGMDGSTGEPGQRGAKGDRGLPGKDGLPGSDGLKGAKGDAATGTCTQCRPECNKVVGFSANAFGVEHESTELIRFTLTTSNIGGGFETSGKFIAPLGGAYFFHVTARANGNGATPLLLFQGNNIVMLTGRNDADAVGPYPVGTNSILVELEAGESVQLKIKPKKSGFFSNIINSVTSSPTDITFVGHRIAGCLEDDDQQEDQSDEQVSGGF</sequence>
<evidence type="ECO:0000313" key="6">
    <source>
        <dbReference type="EMBL" id="ELU09672.1"/>
    </source>
</evidence>
<accession>R7V0E2</accession>
<dbReference type="AlphaFoldDB" id="R7V0E2"/>
<proteinExistence type="predicted"/>
<dbReference type="OMA" id="WAMLICL"/>
<dbReference type="InterPro" id="IPR001073">
    <property type="entry name" value="C1q_dom"/>
</dbReference>
<evidence type="ECO:0000259" key="5">
    <source>
        <dbReference type="SMART" id="SM00110"/>
    </source>
</evidence>
<reference evidence="6 8" key="2">
    <citation type="journal article" date="2013" name="Nature">
        <title>Insights into bilaterian evolution from three spiralian genomes.</title>
        <authorList>
            <person name="Simakov O."/>
            <person name="Marletaz F."/>
            <person name="Cho S.J."/>
            <person name="Edsinger-Gonzales E."/>
            <person name="Havlak P."/>
            <person name="Hellsten U."/>
            <person name="Kuo D.H."/>
            <person name="Larsson T."/>
            <person name="Lv J."/>
            <person name="Arendt D."/>
            <person name="Savage R."/>
            <person name="Osoegawa K."/>
            <person name="de Jong P."/>
            <person name="Grimwood J."/>
            <person name="Chapman J.A."/>
            <person name="Shapiro H."/>
            <person name="Aerts A."/>
            <person name="Otillar R.P."/>
            <person name="Terry A.Y."/>
            <person name="Boore J.L."/>
            <person name="Grigoriev I.V."/>
            <person name="Lindberg D.R."/>
            <person name="Seaver E.C."/>
            <person name="Weisblat D.A."/>
            <person name="Putnam N.H."/>
            <person name="Rokhsar D.S."/>
        </authorList>
    </citation>
    <scope>NUCLEOTIDE SEQUENCE</scope>
    <source>
        <strain evidence="6 8">I ESC-2004</strain>
    </source>
</reference>
<dbReference type="EMBL" id="KB298038">
    <property type="protein sequence ID" value="ELU09672.1"/>
    <property type="molecule type" value="Genomic_DNA"/>
</dbReference>
<keyword evidence="8" id="KW-1185">Reference proteome</keyword>
<evidence type="ECO:0000256" key="2">
    <source>
        <dbReference type="ARBA" id="ARBA00022525"/>
    </source>
</evidence>
<dbReference type="InterPro" id="IPR008160">
    <property type="entry name" value="Collagen"/>
</dbReference>
<dbReference type="InterPro" id="IPR008983">
    <property type="entry name" value="Tumour_necrosis_fac-like_dom"/>
</dbReference>
<dbReference type="HOGENOM" id="CLU_886358_0_0_1"/>
<dbReference type="SMART" id="SM00110">
    <property type="entry name" value="C1Q"/>
    <property type="match status" value="1"/>
</dbReference>
<dbReference type="GO" id="GO:0005581">
    <property type="term" value="C:collagen trimer"/>
    <property type="evidence" value="ECO:0007669"/>
    <property type="project" value="UniProtKB-KW"/>
</dbReference>
<evidence type="ECO:0000256" key="4">
    <source>
        <dbReference type="SAM" id="MobiDB-lite"/>
    </source>
</evidence>
<keyword evidence="3" id="KW-0732">Signal</keyword>
<evidence type="ECO:0000256" key="1">
    <source>
        <dbReference type="ARBA" id="ARBA00004613"/>
    </source>
</evidence>
<reference evidence="8" key="1">
    <citation type="submission" date="2012-12" db="EMBL/GenBank/DDBJ databases">
        <authorList>
            <person name="Hellsten U."/>
            <person name="Grimwood J."/>
            <person name="Chapman J.A."/>
            <person name="Shapiro H."/>
            <person name="Aerts A."/>
            <person name="Otillar R.P."/>
            <person name="Terry A.Y."/>
            <person name="Boore J.L."/>
            <person name="Simakov O."/>
            <person name="Marletaz F."/>
            <person name="Cho S.-J."/>
            <person name="Edsinger-Gonzales E."/>
            <person name="Havlak P."/>
            <person name="Kuo D.-H."/>
            <person name="Larsson T."/>
            <person name="Lv J."/>
            <person name="Arendt D."/>
            <person name="Savage R."/>
            <person name="Osoegawa K."/>
            <person name="de Jong P."/>
            <person name="Lindberg D.R."/>
            <person name="Seaver E.C."/>
            <person name="Weisblat D.A."/>
            <person name="Putnam N.H."/>
            <person name="Grigoriev I.V."/>
            <person name="Rokhsar D.S."/>
        </authorList>
    </citation>
    <scope>NUCLEOTIDE SEQUENCE</scope>
    <source>
        <strain evidence="8">I ESC-2004</strain>
    </source>
</reference>
<feature type="compositionally biased region" description="Basic and acidic residues" evidence="4">
    <location>
        <begin position="24"/>
        <end position="45"/>
    </location>
</feature>
<organism evidence="6">
    <name type="scientific">Capitella teleta</name>
    <name type="common">Polychaete worm</name>
    <dbReference type="NCBI Taxonomy" id="283909"/>
    <lineage>
        <taxon>Eukaryota</taxon>
        <taxon>Metazoa</taxon>
        <taxon>Spiralia</taxon>
        <taxon>Lophotrochozoa</taxon>
        <taxon>Annelida</taxon>
        <taxon>Polychaeta</taxon>
        <taxon>Sedentaria</taxon>
        <taxon>Scolecida</taxon>
        <taxon>Capitellidae</taxon>
        <taxon>Capitella</taxon>
    </lineage>
</organism>